<keyword evidence="2" id="KW-1185">Reference proteome</keyword>
<reference evidence="1 2" key="1">
    <citation type="submission" date="2022-03" db="EMBL/GenBank/DDBJ databases">
        <authorList>
            <person name="Macdonald S."/>
            <person name="Ahmed S."/>
            <person name="Newling K."/>
        </authorList>
    </citation>
    <scope>NUCLEOTIDE SEQUENCE [LARGE SCALE GENOMIC DNA]</scope>
</reference>
<accession>A0ABC8JVM3</accession>
<proteinExistence type="predicted"/>
<evidence type="ECO:0000313" key="1">
    <source>
        <dbReference type="EMBL" id="CAH8342660.1"/>
    </source>
</evidence>
<organism evidence="1 2">
    <name type="scientific">Eruca vesicaria subsp. sativa</name>
    <name type="common">Garden rocket</name>
    <name type="synonym">Eruca sativa</name>
    <dbReference type="NCBI Taxonomy" id="29727"/>
    <lineage>
        <taxon>Eukaryota</taxon>
        <taxon>Viridiplantae</taxon>
        <taxon>Streptophyta</taxon>
        <taxon>Embryophyta</taxon>
        <taxon>Tracheophyta</taxon>
        <taxon>Spermatophyta</taxon>
        <taxon>Magnoliopsida</taxon>
        <taxon>eudicotyledons</taxon>
        <taxon>Gunneridae</taxon>
        <taxon>Pentapetalae</taxon>
        <taxon>rosids</taxon>
        <taxon>malvids</taxon>
        <taxon>Brassicales</taxon>
        <taxon>Brassicaceae</taxon>
        <taxon>Brassiceae</taxon>
        <taxon>Eruca</taxon>
    </lineage>
</organism>
<evidence type="ECO:0000313" key="2">
    <source>
        <dbReference type="Proteomes" id="UP001642260"/>
    </source>
</evidence>
<dbReference type="EMBL" id="CAKOAT010148710">
    <property type="protein sequence ID" value="CAH8342660.1"/>
    <property type="molecule type" value="Genomic_DNA"/>
</dbReference>
<comment type="caution">
    <text evidence="1">The sequence shown here is derived from an EMBL/GenBank/DDBJ whole genome shotgun (WGS) entry which is preliminary data.</text>
</comment>
<dbReference type="Proteomes" id="UP001642260">
    <property type="component" value="Unassembled WGS sequence"/>
</dbReference>
<name>A0ABC8JVM3_ERUVS</name>
<dbReference type="AlphaFoldDB" id="A0ABC8JVM3"/>
<sequence>MADKSTRRHVCPTLDPPIIKKVLKNFVPDEFKQHKFPRRLFDVVNSEGLTEEDNGCIIVSLALHIIIHRLLNAIYIIHKMLDDWVISK</sequence>
<gene>
    <name evidence="1" type="ORF">ERUC_LOCUS15921</name>
</gene>
<protein>
    <submittedName>
        <fullName evidence="1">Uncharacterized protein</fullName>
    </submittedName>
</protein>